<evidence type="ECO:0000256" key="6">
    <source>
        <dbReference type="ARBA" id="ARBA00022723"/>
    </source>
</evidence>
<comment type="cofactor">
    <cofactor evidence="1">
        <name>Mg(2+)</name>
        <dbReference type="ChEBI" id="CHEBI:18420"/>
    </cofactor>
</comment>
<dbReference type="AlphaFoldDB" id="A0A0P9HDT1"/>
<dbReference type="PANTHER" id="PTHR30040">
    <property type="entry name" value="THIAMINE BIOSYNTHESIS LIPOPROTEIN APBE"/>
    <property type="match status" value="1"/>
</dbReference>
<accession>A0A0P9HDT1</accession>
<dbReference type="InterPro" id="IPR024932">
    <property type="entry name" value="ApbE"/>
</dbReference>
<dbReference type="GO" id="GO:0046872">
    <property type="term" value="F:metal ion binding"/>
    <property type="evidence" value="ECO:0007669"/>
    <property type="project" value="UniProtKB-KW"/>
</dbReference>
<evidence type="ECO:0000256" key="5">
    <source>
        <dbReference type="ARBA" id="ARBA00022679"/>
    </source>
</evidence>
<dbReference type="Proteomes" id="UP000050509">
    <property type="component" value="Unassembled WGS sequence"/>
</dbReference>
<keyword evidence="7" id="KW-0274">FAD</keyword>
<name>A0A0P9HDT1_9CHLR</name>
<keyword evidence="5" id="KW-0808">Transferase</keyword>
<gene>
    <name evidence="11" type="ORF">SE17_13315</name>
</gene>
<evidence type="ECO:0000256" key="9">
    <source>
        <dbReference type="ARBA" id="ARBA00031306"/>
    </source>
</evidence>
<dbReference type="EC" id="2.7.1.180" evidence="2"/>
<keyword evidence="4" id="KW-0285">Flavoprotein</keyword>
<evidence type="ECO:0000256" key="3">
    <source>
        <dbReference type="ARBA" id="ARBA00016337"/>
    </source>
</evidence>
<sequence>MGMPVTVEIADAGASEELLNIAFDYFEYVDATFSTYKPESEISRLNRGEIALAEASDDMRAIFGLAEQTRQDTGGYFNISRNGSYDPSGIVKGWAIDQAAERLRERGCANFYVDAGGDIQLAGNNSAGKLWQIGIRNPFNINEIVKVLALTDCGVATSGTSIRGQHIYNPLHPGQPLTEIVSLTVIGPDIYEADRFATAAFAMGRAGILFIEQLDGFEGYQIDARGQATATSGFMRYTTHDAID</sequence>
<organism evidence="11 12">
    <name type="scientific">Kouleothrix aurantiaca</name>
    <dbReference type="NCBI Taxonomy" id="186479"/>
    <lineage>
        <taxon>Bacteria</taxon>
        <taxon>Bacillati</taxon>
        <taxon>Chloroflexota</taxon>
        <taxon>Chloroflexia</taxon>
        <taxon>Chloroflexales</taxon>
        <taxon>Roseiflexineae</taxon>
        <taxon>Roseiflexaceae</taxon>
        <taxon>Kouleothrix</taxon>
    </lineage>
</organism>
<evidence type="ECO:0000256" key="1">
    <source>
        <dbReference type="ARBA" id="ARBA00001946"/>
    </source>
</evidence>
<dbReference type="SUPFAM" id="SSF143631">
    <property type="entry name" value="ApbE-like"/>
    <property type="match status" value="1"/>
</dbReference>
<dbReference type="PANTHER" id="PTHR30040:SF2">
    <property type="entry name" value="FAD:PROTEIN FMN TRANSFERASE"/>
    <property type="match status" value="1"/>
</dbReference>
<evidence type="ECO:0000313" key="12">
    <source>
        <dbReference type="Proteomes" id="UP000050509"/>
    </source>
</evidence>
<keyword evidence="12" id="KW-1185">Reference proteome</keyword>
<dbReference type="PATRIC" id="fig|186479.3.peg.8237"/>
<dbReference type="EMBL" id="LJCR01000427">
    <property type="protein sequence ID" value="KPV52803.1"/>
    <property type="molecule type" value="Genomic_DNA"/>
</dbReference>
<proteinExistence type="predicted"/>
<evidence type="ECO:0000256" key="10">
    <source>
        <dbReference type="ARBA" id="ARBA00048540"/>
    </source>
</evidence>
<evidence type="ECO:0000313" key="11">
    <source>
        <dbReference type="EMBL" id="KPV52803.1"/>
    </source>
</evidence>
<evidence type="ECO:0000256" key="8">
    <source>
        <dbReference type="ARBA" id="ARBA00022842"/>
    </source>
</evidence>
<evidence type="ECO:0000256" key="4">
    <source>
        <dbReference type="ARBA" id="ARBA00022630"/>
    </source>
</evidence>
<comment type="catalytic activity">
    <reaction evidence="10">
        <text>L-threonyl-[protein] + FAD = FMN-L-threonyl-[protein] + AMP + H(+)</text>
        <dbReference type="Rhea" id="RHEA:36847"/>
        <dbReference type="Rhea" id="RHEA-COMP:11060"/>
        <dbReference type="Rhea" id="RHEA-COMP:11061"/>
        <dbReference type="ChEBI" id="CHEBI:15378"/>
        <dbReference type="ChEBI" id="CHEBI:30013"/>
        <dbReference type="ChEBI" id="CHEBI:57692"/>
        <dbReference type="ChEBI" id="CHEBI:74257"/>
        <dbReference type="ChEBI" id="CHEBI:456215"/>
        <dbReference type="EC" id="2.7.1.180"/>
    </reaction>
</comment>
<dbReference type="InterPro" id="IPR003374">
    <property type="entry name" value="ApbE-like_sf"/>
</dbReference>
<dbReference type="Pfam" id="PF02424">
    <property type="entry name" value="ApbE"/>
    <property type="match status" value="2"/>
</dbReference>
<keyword evidence="8" id="KW-0460">Magnesium</keyword>
<protein>
    <recommendedName>
        <fullName evidence="3">FAD:protein FMN transferase</fullName>
        <ecNumber evidence="2">2.7.1.180</ecNumber>
    </recommendedName>
    <alternativeName>
        <fullName evidence="9">Flavin transferase</fullName>
    </alternativeName>
</protein>
<comment type="caution">
    <text evidence="11">The sequence shown here is derived from an EMBL/GenBank/DDBJ whole genome shotgun (WGS) entry which is preliminary data.</text>
</comment>
<dbReference type="Gene3D" id="3.10.520.10">
    <property type="entry name" value="ApbE-like domains"/>
    <property type="match status" value="2"/>
</dbReference>
<evidence type="ECO:0000256" key="7">
    <source>
        <dbReference type="ARBA" id="ARBA00022827"/>
    </source>
</evidence>
<reference evidence="11 12" key="1">
    <citation type="submission" date="2015-09" db="EMBL/GenBank/DDBJ databases">
        <title>Draft genome sequence of Kouleothrix aurantiaca JCM 19913.</title>
        <authorList>
            <person name="Hemp J."/>
        </authorList>
    </citation>
    <scope>NUCLEOTIDE SEQUENCE [LARGE SCALE GENOMIC DNA]</scope>
    <source>
        <strain evidence="11 12">COM-B</strain>
    </source>
</reference>
<dbReference type="GO" id="GO:0016740">
    <property type="term" value="F:transferase activity"/>
    <property type="evidence" value="ECO:0007669"/>
    <property type="project" value="UniProtKB-KW"/>
</dbReference>
<keyword evidence="6" id="KW-0479">Metal-binding</keyword>
<evidence type="ECO:0000256" key="2">
    <source>
        <dbReference type="ARBA" id="ARBA00011955"/>
    </source>
</evidence>